<accession>A0A833H531</accession>
<name>A0A833H531_9LEPT</name>
<reference evidence="2 3" key="1">
    <citation type="submission" date="2019-10" db="EMBL/GenBank/DDBJ databases">
        <title>Extracellular Electron Transfer in a Candidatus Methanoperedens spp. Enrichment Culture.</title>
        <authorList>
            <person name="Berger S."/>
            <person name="Rangel Shaw D."/>
            <person name="Berben T."/>
            <person name="In 'T Zandt M."/>
            <person name="Frank J."/>
            <person name="Reimann J."/>
            <person name="Jetten M.S.M."/>
            <person name="Welte C.U."/>
        </authorList>
    </citation>
    <scope>NUCLEOTIDE SEQUENCE [LARGE SCALE GENOMIC DNA]</scope>
    <source>
        <strain evidence="2">SB12</strain>
    </source>
</reference>
<evidence type="ECO:0008006" key="4">
    <source>
        <dbReference type="Google" id="ProtNLM"/>
    </source>
</evidence>
<organism evidence="2 3">
    <name type="scientific">Leptonema illini</name>
    <dbReference type="NCBI Taxonomy" id="183"/>
    <lineage>
        <taxon>Bacteria</taxon>
        <taxon>Pseudomonadati</taxon>
        <taxon>Spirochaetota</taxon>
        <taxon>Spirochaetia</taxon>
        <taxon>Leptospirales</taxon>
        <taxon>Leptospiraceae</taxon>
        <taxon>Leptonema</taxon>
    </lineage>
</organism>
<feature type="signal peptide" evidence="1">
    <location>
        <begin position="1"/>
        <end position="22"/>
    </location>
</feature>
<evidence type="ECO:0000313" key="3">
    <source>
        <dbReference type="Proteomes" id="UP000460298"/>
    </source>
</evidence>
<dbReference type="PROSITE" id="PS51257">
    <property type="entry name" value="PROKAR_LIPOPROTEIN"/>
    <property type="match status" value="1"/>
</dbReference>
<proteinExistence type="predicted"/>
<gene>
    <name evidence="2" type="ORF">F9K24_01150</name>
</gene>
<dbReference type="EMBL" id="WBUI01000001">
    <property type="protein sequence ID" value="KAB2935365.1"/>
    <property type="molecule type" value="Genomic_DNA"/>
</dbReference>
<evidence type="ECO:0000256" key="1">
    <source>
        <dbReference type="SAM" id="SignalP"/>
    </source>
</evidence>
<dbReference type="AlphaFoldDB" id="A0A833H531"/>
<comment type="caution">
    <text evidence="2">The sequence shown here is derived from an EMBL/GenBank/DDBJ whole genome shotgun (WGS) entry which is preliminary data.</text>
</comment>
<sequence length="190" mass="21884">MYMRSNTLLTALTLLVAFIASACSERPPEQFKERLVEGQAVNRSNEAVKREDDVKEIHGLLRGMFEAVEKKDLSSLNGMIDARKGVWVDLKAEKTAAEFAADLADPAGYVNTYYLNTEALRRHTGESDQKALRDLIDESDRIRADLFFQAEECEVRLTIEKPERLEAQSYRFNNAYFIKEGGRWYLYRLF</sequence>
<evidence type="ECO:0000313" key="2">
    <source>
        <dbReference type="EMBL" id="KAB2935365.1"/>
    </source>
</evidence>
<keyword evidence="1" id="KW-0732">Signal</keyword>
<dbReference type="Proteomes" id="UP000460298">
    <property type="component" value="Unassembled WGS sequence"/>
</dbReference>
<protein>
    <recommendedName>
        <fullName evidence="4">DUF4878 domain-containing protein</fullName>
    </recommendedName>
</protein>
<feature type="chain" id="PRO_5032752570" description="DUF4878 domain-containing protein" evidence="1">
    <location>
        <begin position="23"/>
        <end position="190"/>
    </location>
</feature>